<feature type="repeat" description="ANK" evidence="6">
    <location>
        <begin position="156"/>
        <end position="188"/>
    </location>
</feature>
<dbReference type="Pfam" id="PF12796">
    <property type="entry name" value="Ank_2"/>
    <property type="match status" value="1"/>
</dbReference>
<gene>
    <name evidence="11" type="ORF">PhCBS80983_g00258</name>
</gene>
<dbReference type="EMBL" id="QEAQ01000002">
    <property type="protein sequence ID" value="TPX62520.1"/>
    <property type="molecule type" value="Genomic_DNA"/>
</dbReference>
<dbReference type="Gene3D" id="1.25.40.20">
    <property type="entry name" value="Ankyrin repeat-containing domain"/>
    <property type="match status" value="2"/>
</dbReference>
<organism evidence="11 12">
    <name type="scientific">Powellomyces hirtus</name>
    <dbReference type="NCBI Taxonomy" id="109895"/>
    <lineage>
        <taxon>Eukaryota</taxon>
        <taxon>Fungi</taxon>
        <taxon>Fungi incertae sedis</taxon>
        <taxon>Chytridiomycota</taxon>
        <taxon>Chytridiomycota incertae sedis</taxon>
        <taxon>Chytridiomycetes</taxon>
        <taxon>Spizellomycetales</taxon>
        <taxon>Powellomycetaceae</taxon>
        <taxon>Powellomyces</taxon>
    </lineage>
</organism>
<accession>A0A507EH57</accession>
<dbReference type="GO" id="GO:0005737">
    <property type="term" value="C:cytoplasm"/>
    <property type="evidence" value="ECO:0007669"/>
    <property type="project" value="TreeGrafter"/>
</dbReference>
<feature type="compositionally biased region" description="Low complexity" evidence="9">
    <location>
        <begin position="638"/>
        <end position="647"/>
    </location>
</feature>
<keyword evidence="5 6" id="KW-0040">ANK repeat</keyword>
<evidence type="ECO:0000256" key="9">
    <source>
        <dbReference type="SAM" id="MobiDB-lite"/>
    </source>
</evidence>
<keyword evidence="3 7" id="KW-0863">Zinc-finger</keyword>
<dbReference type="PANTHER" id="PTHR23206:SF7">
    <property type="entry name" value="PROTEIN KINASE DOMAIN-CONTAINING PROTEIN"/>
    <property type="match status" value="1"/>
</dbReference>
<proteinExistence type="predicted"/>
<feature type="repeat" description="ANK" evidence="6">
    <location>
        <begin position="90"/>
        <end position="122"/>
    </location>
</feature>
<dbReference type="SMART" id="SM00064">
    <property type="entry name" value="FYVE"/>
    <property type="match status" value="1"/>
</dbReference>
<feature type="region of interest" description="Disordered" evidence="9">
    <location>
        <begin position="1"/>
        <end position="20"/>
    </location>
</feature>
<dbReference type="InterPro" id="IPR011011">
    <property type="entry name" value="Znf_FYVE_PHD"/>
</dbReference>
<evidence type="ECO:0000256" key="5">
    <source>
        <dbReference type="ARBA" id="ARBA00023043"/>
    </source>
</evidence>
<evidence type="ECO:0000313" key="11">
    <source>
        <dbReference type="EMBL" id="TPX62520.1"/>
    </source>
</evidence>
<evidence type="ECO:0000256" key="3">
    <source>
        <dbReference type="ARBA" id="ARBA00022771"/>
    </source>
</evidence>
<evidence type="ECO:0000256" key="1">
    <source>
        <dbReference type="ARBA" id="ARBA00022723"/>
    </source>
</evidence>
<dbReference type="PROSITE" id="PS50297">
    <property type="entry name" value="ANK_REP_REGION"/>
    <property type="match status" value="3"/>
</dbReference>
<feature type="repeat" description="ANK" evidence="6">
    <location>
        <begin position="57"/>
        <end position="89"/>
    </location>
</feature>
<dbReference type="PANTHER" id="PTHR23206">
    <property type="entry name" value="MASK PROTEIN"/>
    <property type="match status" value="1"/>
</dbReference>
<feature type="compositionally biased region" description="Low complexity" evidence="9">
    <location>
        <begin position="507"/>
        <end position="525"/>
    </location>
</feature>
<dbReference type="Gene3D" id="3.30.40.10">
    <property type="entry name" value="Zinc/RING finger domain, C3HC4 (zinc finger)"/>
    <property type="match status" value="1"/>
</dbReference>
<dbReference type="PROSITE" id="PS50088">
    <property type="entry name" value="ANK_REPEAT"/>
    <property type="match status" value="3"/>
</dbReference>
<feature type="compositionally biased region" description="Low complexity" evidence="9">
    <location>
        <begin position="1"/>
        <end position="13"/>
    </location>
</feature>
<dbReference type="InterPro" id="IPR017455">
    <property type="entry name" value="Znf_FYVE-rel"/>
</dbReference>
<reference evidence="11 12" key="1">
    <citation type="journal article" date="2019" name="Sci. Rep.">
        <title>Comparative genomics of chytrid fungi reveal insights into the obligate biotrophic and pathogenic lifestyle of Synchytrium endobioticum.</title>
        <authorList>
            <person name="van de Vossenberg B.T.L.H."/>
            <person name="Warris S."/>
            <person name="Nguyen H.D.T."/>
            <person name="van Gent-Pelzer M.P.E."/>
            <person name="Joly D.L."/>
            <person name="van de Geest H.C."/>
            <person name="Bonants P.J.M."/>
            <person name="Smith D.S."/>
            <person name="Levesque C.A."/>
            <person name="van der Lee T.A.J."/>
        </authorList>
    </citation>
    <scope>NUCLEOTIDE SEQUENCE [LARGE SCALE GENOMIC DNA]</scope>
    <source>
        <strain evidence="11 12">CBS 809.83</strain>
    </source>
</reference>
<evidence type="ECO:0000259" key="10">
    <source>
        <dbReference type="PROSITE" id="PS50178"/>
    </source>
</evidence>
<feature type="coiled-coil region" evidence="8">
    <location>
        <begin position="396"/>
        <end position="423"/>
    </location>
</feature>
<keyword evidence="8" id="KW-0175">Coiled coil</keyword>
<feature type="compositionally biased region" description="Polar residues" evidence="9">
    <location>
        <begin position="543"/>
        <end position="553"/>
    </location>
</feature>
<feature type="compositionally biased region" description="Polar residues" evidence="9">
    <location>
        <begin position="490"/>
        <end position="506"/>
    </location>
</feature>
<dbReference type="AlphaFoldDB" id="A0A507EH57"/>
<evidence type="ECO:0000256" key="2">
    <source>
        <dbReference type="ARBA" id="ARBA00022737"/>
    </source>
</evidence>
<dbReference type="InterPro" id="IPR036770">
    <property type="entry name" value="Ankyrin_rpt-contain_sf"/>
</dbReference>
<name>A0A507EH57_9FUNG</name>
<dbReference type="Proteomes" id="UP000318582">
    <property type="component" value="Unassembled WGS sequence"/>
</dbReference>
<evidence type="ECO:0000256" key="8">
    <source>
        <dbReference type="SAM" id="Coils"/>
    </source>
</evidence>
<keyword evidence="2" id="KW-0677">Repeat</keyword>
<dbReference type="SUPFAM" id="SSF48403">
    <property type="entry name" value="Ankyrin repeat"/>
    <property type="match status" value="1"/>
</dbReference>
<keyword evidence="12" id="KW-1185">Reference proteome</keyword>
<comment type="caution">
    <text evidence="11">The sequence shown here is derived from an EMBL/GenBank/DDBJ whole genome shotgun (WGS) entry which is preliminary data.</text>
</comment>
<evidence type="ECO:0000256" key="7">
    <source>
        <dbReference type="PROSITE-ProRule" id="PRU00091"/>
    </source>
</evidence>
<keyword evidence="4" id="KW-0862">Zinc</keyword>
<dbReference type="PROSITE" id="PS50178">
    <property type="entry name" value="ZF_FYVE"/>
    <property type="match status" value="1"/>
</dbReference>
<sequence>MAGASGTAGSTDSSKPESRLEHEFVRAVTANDVERVQELLDSDPQFAANINVLSPTAGLAPIHYAAARGFLPVVQLLLAQGADVDLVDKEGETPLLKAAYGGHVDVLRHLLTKNPNVEHQDRDGWSALHNCCSGGHLFGAKYLIEASCNVSIQSNNGHTPLMIASGKGFVDLVELLLNNRADPTTVNKFGDTAYDLAAQAEEPYICEILQNSEQDVIERRNRASGNSQTRGPLMVQHNTVIELIHENQRCGFLSRQFSDTNLNKSDLWGPWSTALGRPCSLDDVQLPLVRDAQTGQLVRGWFWLSDWRVDTKHPRVDAVDGWQYAKSFDDPDMQWLAAPIGSVLNTWVRRRRWIRVRKRRADVRSEEQAKDEESSEAEANQDYLTVARNRIERMSAGEANQNLDSVKAELDEYENSIKELLAGIKDDTDLIRKRAASALVSAYLAQAEERNALIDALEESDDAEEGEDKDQSQSQAHSKGKGPATIGRGQASTDSNIVTESPQDSPSNDQIGNSNINSDNGDSINFGRSQSMPINPLAGTDLTPLSMSPPSSWQRDEEAPQCESCDRRFTLWLRRHHCRWCGRVFCASCTSLRLPLVPNTPPNRVCQTCYTYLSSRNVIPTAPSSLTSDASEPPPSPSRSTASRPESAMNECPVCQKFLNPQIMMEDEIEEHIATCLDGVATSRGQGQMISGNRYIVQVLKEDLPAKECAICFEEFLQGRAAFTT</sequence>
<dbReference type="SMART" id="SM00248">
    <property type="entry name" value="ANK"/>
    <property type="match status" value="5"/>
</dbReference>
<feature type="domain" description="FYVE-type" evidence="10">
    <location>
        <begin position="556"/>
        <end position="614"/>
    </location>
</feature>
<evidence type="ECO:0000313" key="12">
    <source>
        <dbReference type="Proteomes" id="UP000318582"/>
    </source>
</evidence>
<protein>
    <recommendedName>
        <fullName evidence="10">FYVE-type domain-containing protein</fullName>
    </recommendedName>
</protein>
<dbReference type="InterPro" id="IPR013083">
    <property type="entry name" value="Znf_RING/FYVE/PHD"/>
</dbReference>
<keyword evidence="1" id="KW-0479">Metal-binding</keyword>
<dbReference type="STRING" id="109895.A0A507EH57"/>
<dbReference type="GO" id="GO:0008270">
    <property type="term" value="F:zinc ion binding"/>
    <property type="evidence" value="ECO:0007669"/>
    <property type="project" value="UniProtKB-KW"/>
</dbReference>
<dbReference type="SUPFAM" id="SSF57903">
    <property type="entry name" value="FYVE/PHD zinc finger"/>
    <property type="match status" value="1"/>
</dbReference>
<feature type="region of interest" description="Disordered" evidence="9">
    <location>
        <begin position="460"/>
        <end position="559"/>
    </location>
</feature>
<dbReference type="Pfam" id="PF01363">
    <property type="entry name" value="FYVE"/>
    <property type="match status" value="1"/>
</dbReference>
<evidence type="ECO:0000256" key="6">
    <source>
        <dbReference type="PROSITE-ProRule" id="PRU00023"/>
    </source>
</evidence>
<dbReference type="InterPro" id="IPR000306">
    <property type="entry name" value="Znf_FYVE"/>
</dbReference>
<dbReference type="Pfam" id="PF00023">
    <property type="entry name" value="Ank"/>
    <property type="match status" value="1"/>
</dbReference>
<dbReference type="InterPro" id="IPR051631">
    <property type="entry name" value="Ankyrin-KH/SAM_domain"/>
</dbReference>
<feature type="region of interest" description="Disordered" evidence="9">
    <location>
        <begin position="622"/>
        <end position="648"/>
    </location>
</feature>
<dbReference type="InterPro" id="IPR002110">
    <property type="entry name" value="Ankyrin_rpt"/>
</dbReference>
<evidence type="ECO:0000256" key="4">
    <source>
        <dbReference type="ARBA" id="ARBA00022833"/>
    </source>
</evidence>